<dbReference type="AlphaFoldDB" id="A0A232M2B2"/>
<protein>
    <submittedName>
        <fullName evidence="1">Uncharacterized protein</fullName>
    </submittedName>
</protein>
<evidence type="ECO:0000313" key="1">
    <source>
        <dbReference type="EMBL" id="OXV10488.1"/>
    </source>
</evidence>
<name>A0A232M2B2_9EURO</name>
<dbReference type="OrthoDB" id="4156665at2759"/>
<comment type="caution">
    <text evidence="1">The sequence shown here is derived from an EMBL/GenBank/DDBJ whole genome shotgun (WGS) entry which is preliminary data.</text>
</comment>
<reference evidence="1 2" key="1">
    <citation type="journal article" date="2015" name="Environ. Microbiol.">
        <title>Metagenome sequence of Elaphomyces granulatus from sporocarp tissue reveals Ascomycota ectomycorrhizal fingerprints of genome expansion and a Proteobacteria-rich microbiome.</title>
        <authorList>
            <person name="Quandt C.A."/>
            <person name="Kohler A."/>
            <person name="Hesse C.N."/>
            <person name="Sharpton T.J."/>
            <person name="Martin F."/>
            <person name="Spatafora J.W."/>
        </authorList>
    </citation>
    <scope>NUCLEOTIDE SEQUENCE [LARGE SCALE GENOMIC DNA]</scope>
    <source>
        <strain evidence="1 2">OSC145934</strain>
    </source>
</reference>
<dbReference type="EMBL" id="NPHW01002926">
    <property type="protein sequence ID" value="OXV10488.1"/>
    <property type="molecule type" value="Genomic_DNA"/>
</dbReference>
<organism evidence="1 2">
    <name type="scientific">Elaphomyces granulatus</name>
    <dbReference type="NCBI Taxonomy" id="519963"/>
    <lineage>
        <taxon>Eukaryota</taxon>
        <taxon>Fungi</taxon>
        <taxon>Dikarya</taxon>
        <taxon>Ascomycota</taxon>
        <taxon>Pezizomycotina</taxon>
        <taxon>Eurotiomycetes</taxon>
        <taxon>Eurotiomycetidae</taxon>
        <taxon>Eurotiales</taxon>
        <taxon>Elaphomycetaceae</taxon>
        <taxon>Elaphomyces</taxon>
    </lineage>
</organism>
<gene>
    <name evidence="1" type="ORF">Egran_01750</name>
</gene>
<accession>A0A232M2B2</accession>
<keyword evidence="2" id="KW-1185">Reference proteome</keyword>
<proteinExistence type="predicted"/>
<sequence length="153" mass="17394">MTASSDTKCDPYFLPTVQYLSRPLAPLVSVTTLLPAPDFPSTILAYHVLTSDQLDNLARHYHQVWPPVPGTFCYPLFIPAWVGTPEEGQVDVATKRRRFGHFIGLRGCESPADDADYNRYSGDMLEEMEREWQSALLAEDNDDLILKEKRGRY</sequence>
<dbReference type="Proteomes" id="UP000243515">
    <property type="component" value="Unassembled WGS sequence"/>
</dbReference>
<evidence type="ECO:0000313" key="2">
    <source>
        <dbReference type="Proteomes" id="UP000243515"/>
    </source>
</evidence>